<keyword evidence="1" id="KW-0175">Coiled coil</keyword>
<feature type="region of interest" description="Disordered" evidence="2">
    <location>
        <begin position="45"/>
        <end position="112"/>
    </location>
</feature>
<reference evidence="3 4" key="1">
    <citation type="journal article" date="2017" name="Curr. Biol.">
        <title>Genome architecture and evolution of a unichromosomal asexual nematode.</title>
        <authorList>
            <person name="Fradin H."/>
            <person name="Zegar C."/>
            <person name="Gutwein M."/>
            <person name="Lucas J."/>
            <person name="Kovtun M."/>
            <person name="Corcoran D."/>
            <person name="Baugh L.R."/>
            <person name="Kiontke K."/>
            <person name="Gunsalus K."/>
            <person name="Fitch D.H."/>
            <person name="Piano F."/>
        </authorList>
    </citation>
    <scope>NUCLEOTIDE SEQUENCE [LARGE SCALE GENOMIC DNA]</scope>
    <source>
        <strain evidence="3">PF1309</strain>
    </source>
</reference>
<evidence type="ECO:0008006" key="5">
    <source>
        <dbReference type="Google" id="ProtNLM"/>
    </source>
</evidence>
<accession>A0A2A2KR39</accession>
<dbReference type="Proteomes" id="UP000218231">
    <property type="component" value="Unassembled WGS sequence"/>
</dbReference>
<evidence type="ECO:0000256" key="2">
    <source>
        <dbReference type="SAM" id="MobiDB-lite"/>
    </source>
</evidence>
<sequence length="316" mass="37350">MLFGQAILEKFEEFDREIRRNRVDLKQTRSEFESVLEKLDKRITRLEERQNQKSKEILKKDANENRDEKKKTYRIEKEEGRRSLNEELTISVDETPKEQKKPSPTKERKEVMRKVDRNGLKKSLKRCSDNLQKRITVLEDKENLPGPEVLSVRELSLQSKLETIERQVEVVQAVVEELGQRKRWTEHCNVPLNYVCDLCRQSGHIPDYCPAFGKAVERIQECEKSGLCFSCLQPSTTNHRCYRMPCWYCQTASSFYRECPDKYAGENHHRALCILPDLWNNAVDQLRALVNNHNEISNMLEQTEETQKKRIRLDVH</sequence>
<evidence type="ECO:0000256" key="1">
    <source>
        <dbReference type="SAM" id="Coils"/>
    </source>
</evidence>
<feature type="compositionally biased region" description="Basic and acidic residues" evidence="2">
    <location>
        <begin position="45"/>
        <end position="85"/>
    </location>
</feature>
<feature type="coiled-coil region" evidence="1">
    <location>
        <begin position="121"/>
        <end position="181"/>
    </location>
</feature>
<dbReference type="AlphaFoldDB" id="A0A2A2KR39"/>
<dbReference type="OrthoDB" id="5832149at2759"/>
<protein>
    <recommendedName>
        <fullName evidence="5">CCHC-type domain-containing protein</fullName>
    </recommendedName>
</protein>
<evidence type="ECO:0000313" key="3">
    <source>
        <dbReference type="EMBL" id="PAV76410.1"/>
    </source>
</evidence>
<keyword evidence="4" id="KW-1185">Reference proteome</keyword>
<comment type="caution">
    <text evidence="3">The sequence shown here is derived from an EMBL/GenBank/DDBJ whole genome shotgun (WGS) entry which is preliminary data.</text>
</comment>
<gene>
    <name evidence="3" type="ORF">WR25_11586</name>
</gene>
<evidence type="ECO:0000313" key="4">
    <source>
        <dbReference type="Proteomes" id="UP000218231"/>
    </source>
</evidence>
<name>A0A2A2KR39_9BILA</name>
<proteinExistence type="predicted"/>
<organism evidence="3 4">
    <name type="scientific">Diploscapter pachys</name>
    <dbReference type="NCBI Taxonomy" id="2018661"/>
    <lineage>
        <taxon>Eukaryota</taxon>
        <taxon>Metazoa</taxon>
        <taxon>Ecdysozoa</taxon>
        <taxon>Nematoda</taxon>
        <taxon>Chromadorea</taxon>
        <taxon>Rhabditida</taxon>
        <taxon>Rhabditina</taxon>
        <taxon>Rhabditomorpha</taxon>
        <taxon>Rhabditoidea</taxon>
        <taxon>Rhabditidae</taxon>
        <taxon>Diploscapter</taxon>
    </lineage>
</organism>
<feature type="compositionally biased region" description="Basic and acidic residues" evidence="2">
    <location>
        <begin position="94"/>
        <end position="112"/>
    </location>
</feature>
<dbReference type="EMBL" id="LIAE01007883">
    <property type="protein sequence ID" value="PAV76410.1"/>
    <property type="molecule type" value="Genomic_DNA"/>
</dbReference>